<organism evidence="2 3">
    <name type="scientific">Flavobacterium pisciphilum</name>
    <dbReference type="NCBI Taxonomy" id="2893755"/>
    <lineage>
        <taxon>Bacteria</taxon>
        <taxon>Pseudomonadati</taxon>
        <taxon>Bacteroidota</taxon>
        <taxon>Flavobacteriia</taxon>
        <taxon>Flavobacteriales</taxon>
        <taxon>Flavobacteriaceae</taxon>
        <taxon>Flavobacterium</taxon>
    </lineage>
</organism>
<dbReference type="EMBL" id="JAJJMO010000001">
    <property type="protein sequence ID" value="MCC9073252.1"/>
    <property type="molecule type" value="Genomic_DNA"/>
</dbReference>
<evidence type="ECO:0000313" key="2">
    <source>
        <dbReference type="EMBL" id="MCC9073252.1"/>
    </source>
</evidence>
<dbReference type="Proteomes" id="UP001430919">
    <property type="component" value="Unassembled WGS sequence"/>
</dbReference>
<keyword evidence="3" id="KW-1185">Reference proteome</keyword>
<evidence type="ECO:0000313" key="3">
    <source>
        <dbReference type="Proteomes" id="UP001430919"/>
    </source>
</evidence>
<name>A0ABS8MWU2_9FLAO</name>
<feature type="domain" description="HNH nuclease" evidence="1">
    <location>
        <begin position="134"/>
        <end position="185"/>
    </location>
</feature>
<reference evidence="2" key="1">
    <citation type="submission" date="2021-11" db="EMBL/GenBank/DDBJ databases">
        <title>Description of novel Flavobacterium species.</title>
        <authorList>
            <person name="Saticioglu I.B."/>
            <person name="Ay H."/>
            <person name="Altun S."/>
            <person name="Duman M."/>
        </authorList>
    </citation>
    <scope>NUCLEOTIDE SEQUENCE</scope>
    <source>
        <strain evidence="2">F-65</strain>
    </source>
</reference>
<keyword evidence="2" id="KW-0255">Endonuclease</keyword>
<gene>
    <name evidence="2" type="ORF">LNQ49_16870</name>
</gene>
<accession>A0ABS8MWU2</accession>
<dbReference type="RefSeq" id="WP_229990189.1">
    <property type="nucleotide sequence ID" value="NZ_JAJJMO010000001.1"/>
</dbReference>
<dbReference type="GO" id="GO:0004519">
    <property type="term" value="F:endonuclease activity"/>
    <property type="evidence" value="ECO:0007669"/>
    <property type="project" value="UniProtKB-KW"/>
</dbReference>
<dbReference type="InterPro" id="IPR003615">
    <property type="entry name" value="HNH_nuc"/>
</dbReference>
<sequence length="231" mass="26957">MEIENIDDYTLAKVLYSYLIEEKSHRWIQKEILGLPAPPRGGGFVAMNILHHFEIKGDSKGILKNNLNDIKNITIDAQTILNSFIAIQEEAKKIIERKPINSKHKETERLSQVKTRIYQDVLKKYLSENYENCCALCEIDQPELLVASHIIPWSVDKEKRLDLSNCILLCNFHDKLFDKGFISLDEKFRVIISKKLSKNVAKLLKDTVFKKPNEDCPNQEYLNLHREEIYR</sequence>
<keyword evidence="2" id="KW-0378">Hydrolase</keyword>
<dbReference type="Pfam" id="PF13391">
    <property type="entry name" value="HNH_2"/>
    <property type="match status" value="1"/>
</dbReference>
<protein>
    <submittedName>
        <fullName evidence="2">HNH endonuclease</fullName>
    </submittedName>
</protein>
<keyword evidence="2" id="KW-0540">Nuclease</keyword>
<proteinExistence type="predicted"/>
<evidence type="ECO:0000259" key="1">
    <source>
        <dbReference type="Pfam" id="PF13391"/>
    </source>
</evidence>
<comment type="caution">
    <text evidence="2">The sequence shown here is derived from an EMBL/GenBank/DDBJ whole genome shotgun (WGS) entry which is preliminary data.</text>
</comment>